<dbReference type="Pfam" id="PF14535">
    <property type="entry name" value="AMP-binding_C_2"/>
    <property type="match status" value="1"/>
</dbReference>
<dbReference type="SUPFAM" id="SSF56801">
    <property type="entry name" value="Acetyl-CoA synthetase-like"/>
    <property type="match status" value="1"/>
</dbReference>
<dbReference type="AlphaFoldDB" id="A0ABD6B1W2"/>
<dbReference type="InterPro" id="IPR045851">
    <property type="entry name" value="AMP-bd_C_sf"/>
</dbReference>
<dbReference type="InterPro" id="IPR028154">
    <property type="entry name" value="AMP-dep_Lig_C"/>
</dbReference>
<proteinExistence type="predicted"/>
<dbReference type="PANTHER" id="PTHR43845:SF1">
    <property type="entry name" value="BLR5969 PROTEIN"/>
    <property type="match status" value="1"/>
</dbReference>
<dbReference type="Proteomes" id="UP001597111">
    <property type="component" value="Unassembled WGS sequence"/>
</dbReference>
<dbReference type="Gene3D" id="3.40.50.12780">
    <property type="entry name" value="N-terminal domain of ligase-like"/>
    <property type="match status" value="1"/>
</dbReference>
<name>A0ABD6B1W2_9EURY</name>
<organism evidence="2 3">
    <name type="scientific">Halolamina salina</name>
    <dbReference type="NCBI Taxonomy" id="1220023"/>
    <lineage>
        <taxon>Archaea</taxon>
        <taxon>Methanobacteriati</taxon>
        <taxon>Methanobacteriota</taxon>
        <taxon>Stenosarchaea group</taxon>
        <taxon>Halobacteria</taxon>
        <taxon>Halobacteriales</taxon>
        <taxon>Haloferacaceae</taxon>
    </lineage>
</organism>
<feature type="domain" description="AMP-dependent ligase C-terminal" evidence="1">
    <location>
        <begin position="304"/>
        <end position="350"/>
    </location>
</feature>
<evidence type="ECO:0000313" key="2">
    <source>
        <dbReference type="EMBL" id="MFD1524818.1"/>
    </source>
</evidence>
<dbReference type="PANTHER" id="PTHR43845">
    <property type="entry name" value="BLR5969 PROTEIN"/>
    <property type="match status" value="1"/>
</dbReference>
<dbReference type="GO" id="GO:0016874">
    <property type="term" value="F:ligase activity"/>
    <property type="evidence" value="ECO:0007669"/>
    <property type="project" value="UniProtKB-KW"/>
</dbReference>
<gene>
    <name evidence="2" type="ORF">ACFR9S_00695</name>
</gene>
<evidence type="ECO:0000313" key="3">
    <source>
        <dbReference type="Proteomes" id="UP001597111"/>
    </source>
</evidence>
<sequence>MYDSETLAAVREQLTRATDHEFYADADIDPDAVDSWDAFREIPFTTGEELVADFEADPPTGSLYDGAAMVTFSPMGEDLQPVFDTRGDLEHQAAVNAEVFERAGIEPGDRVINTFGYQLFGTGYVVHRALEELGAEVFPLGPGDSEQAADITHQFDVDALIGNPSFALKVGEAGGEVDTFVGAGEPFTSIPGRREAVKEALGASTATDYFGTRHIMPVAAETEAEDGLHVVTDYAVVEIVDPDTGEVLGTGERGEVVVTHVRKEGIPLIRYRTGDLAELEKRDGELVLPDGVIGRTDERLKVKGVKVYPESIETVLAGFEGLTGEYRIEVDQPETTDRLTIVCEGEAPVDDLRAALGDRLLVTPDEVTLVAELDETGIVDNRY</sequence>
<dbReference type="RefSeq" id="WP_379730573.1">
    <property type="nucleotide sequence ID" value="NZ_JBHSWZ010000009.1"/>
</dbReference>
<dbReference type="InterPro" id="IPR042099">
    <property type="entry name" value="ANL_N_sf"/>
</dbReference>
<protein>
    <submittedName>
        <fullName evidence="2">Phenylacetate--CoA ligase family protein</fullName>
    </submittedName>
</protein>
<keyword evidence="3" id="KW-1185">Reference proteome</keyword>
<dbReference type="Gene3D" id="3.30.300.30">
    <property type="match status" value="1"/>
</dbReference>
<comment type="caution">
    <text evidence="2">The sequence shown here is derived from an EMBL/GenBank/DDBJ whole genome shotgun (WGS) entry which is preliminary data.</text>
</comment>
<evidence type="ECO:0000259" key="1">
    <source>
        <dbReference type="Pfam" id="PF14535"/>
    </source>
</evidence>
<dbReference type="EMBL" id="JBHUDH010000005">
    <property type="protein sequence ID" value="MFD1524818.1"/>
    <property type="molecule type" value="Genomic_DNA"/>
</dbReference>
<keyword evidence="2" id="KW-0436">Ligase</keyword>
<accession>A0ABD6B1W2</accession>
<reference evidence="2 3" key="1">
    <citation type="journal article" date="2019" name="Int. J. Syst. Evol. Microbiol.">
        <title>The Global Catalogue of Microorganisms (GCM) 10K type strain sequencing project: providing services to taxonomists for standard genome sequencing and annotation.</title>
        <authorList>
            <consortium name="The Broad Institute Genomics Platform"/>
            <consortium name="The Broad Institute Genome Sequencing Center for Infectious Disease"/>
            <person name="Wu L."/>
            <person name="Ma J."/>
        </authorList>
    </citation>
    <scope>NUCLEOTIDE SEQUENCE [LARGE SCALE GENOMIC DNA]</scope>
    <source>
        <strain evidence="2 3">CGMCC 1.12285</strain>
    </source>
</reference>